<dbReference type="InterPro" id="IPR004864">
    <property type="entry name" value="LEA_2"/>
</dbReference>
<dbReference type="AlphaFoldDB" id="A0AAN7K2Y5"/>
<dbReference type="GO" id="GO:0098542">
    <property type="term" value="P:defense response to other organism"/>
    <property type="evidence" value="ECO:0007669"/>
    <property type="project" value="InterPro"/>
</dbReference>
<dbReference type="InterPro" id="IPR044839">
    <property type="entry name" value="NDR1-like"/>
</dbReference>
<dbReference type="EMBL" id="JAXIOK010000010">
    <property type="protein sequence ID" value="KAK4760558.1"/>
    <property type="molecule type" value="Genomic_DNA"/>
</dbReference>
<dbReference type="SUPFAM" id="SSF117070">
    <property type="entry name" value="LEA14-like"/>
    <property type="match status" value="1"/>
</dbReference>
<dbReference type="InterPro" id="IPR013990">
    <property type="entry name" value="WHy-dom"/>
</dbReference>
<evidence type="ECO:0000256" key="3">
    <source>
        <dbReference type="ARBA" id="ARBA00022989"/>
    </source>
</evidence>
<dbReference type="PANTHER" id="PTHR31234">
    <property type="entry name" value="LATE EMBRYOGENESIS ABUNDANT (LEA) HYDROXYPROLINE-RICH GLYCOPROTEIN FAMILY"/>
    <property type="match status" value="1"/>
</dbReference>
<dbReference type="Proteomes" id="UP001345219">
    <property type="component" value="Chromosome 5"/>
</dbReference>
<protein>
    <recommendedName>
        <fullName evidence="5">Water stress and hypersensitive response domain-containing protein</fullName>
    </recommendedName>
</protein>
<feature type="domain" description="Water stress and hypersensitive response" evidence="5">
    <location>
        <begin position="40"/>
        <end position="153"/>
    </location>
</feature>
<accession>A0AAN7K2Y5</accession>
<evidence type="ECO:0000313" key="6">
    <source>
        <dbReference type="EMBL" id="KAK4760558.1"/>
    </source>
</evidence>
<dbReference type="Pfam" id="PF03168">
    <property type="entry name" value="LEA_2"/>
    <property type="match status" value="1"/>
</dbReference>
<evidence type="ECO:0000259" key="5">
    <source>
        <dbReference type="SMART" id="SM00769"/>
    </source>
</evidence>
<keyword evidence="2" id="KW-0812">Transmembrane</keyword>
<comment type="caution">
    <text evidence="6">The sequence shown here is derived from an EMBL/GenBank/DDBJ whole genome shotgun (WGS) entry which is preliminary data.</text>
</comment>
<gene>
    <name evidence="6" type="ORF">SAY87_005451</name>
</gene>
<evidence type="ECO:0000256" key="1">
    <source>
        <dbReference type="ARBA" id="ARBA00004167"/>
    </source>
</evidence>
<evidence type="ECO:0000313" key="7">
    <source>
        <dbReference type="Proteomes" id="UP001345219"/>
    </source>
</evidence>
<keyword evidence="3" id="KW-1133">Transmembrane helix</keyword>
<name>A0AAN7K2Y5_9MYRT</name>
<reference evidence="6 7" key="1">
    <citation type="journal article" date="2023" name="Hortic Res">
        <title>Pangenome of water caltrop reveals structural variations and asymmetric subgenome divergence after allopolyploidization.</title>
        <authorList>
            <person name="Zhang X."/>
            <person name="Chen Y."/>
            <person name="Wang L."/>
            <person name="Yuan Y."/>
            <person name="Fang M."/>
            <person name="Shi L."/>
            <person name="Lu R."/>
            <person name="Comes H.P."/>
            <person name="Ma Y."/>
            <person name="Chen Y."/>
            <person name="Huang G."/>
            <person name="Zhou Y."/>
            <person name="Zheng Z."/>
            <person name="Qiu Y."/>
        </authorList>
    </citation>
    <scope>NUCLEOTIDE SEQUENCE [LARGE SCALE GENOMIC DNA]</scope>
    <source>
        <tissue evidence="6">Roots</tissue>
    </source>
</reference>
<dbReference type="GO" id="GO:0009269">
    <property type="term" value="P:response to desiccation"/>
    <property type="evidence" value="ECO:0007669"/>
    <property type="project" value="InterPro"/>
</dbReference>
<proteinExistence type="predicted"/>
<keyword evidence="7" id="KW-1185">Reference proteome</keyword>
<keyword evidence="4" id="KW-0472">Membrane</keyword>
<evidence type="ECO:0000256" key="4">
    <source>
        <dbReference type="ARBA" id="ARBA00023136"/>
    </source>
</evidence>
<dbReference type="GO" id="GO:0016020">
    <property type="term" value="C:membrane"/>
    <property type="evidence" value="ECO:0007669"/>
    <property type="project" value="UniProtKB-SubCell"/>
</dbReference>
<dbReference type="PANTHER" id="PTHR31234:SF2">
    <property type="entry name" value="OS05G0199100 PROTEIN"/>
    <property type="match status" value="1"/>
</dbReference>
<evidence type="ECO:0000256" key="2">
    <source>
        <dbReference type="ARBA" id="ARBA00022692"/>
    </source>
</evidence>
<organism evidence="6 7">
    <name type="scientific">Trapa incisa</name>
    <dbReference type="NCBI Taxonomy" id="236973"/>
    <lineage>
        <taxon>Eukaryota</taxon>
        <taxon>Viridiplantae</taxon>
        <taxon>Streptophyta</taxon>
        <taxon>Embryophyta</taxon>
        <taxon>Tracheophyta</taxon>
        <taxon>Spermatophyta</taxon>
        <taxon>Magnoliopsida</taxon>
        <taxon>eudicotyledons</taxon>
        <taxon>Gunneridae</taxon>
        <taxon>Pentapetalae</taxon>
        <taxon>rosids</taxon>
        <taxon>malvids</taxon>
        <taxon>Myrtales</taxon>
        <taxon>Lythraceae</taxon>
        <taxon>Trapa</taxon>
    </lineage>
</organism>
<comment type="subcellular location">
    <subcellularLocation>
        <location evidence="1">Membrane</location>
        <topology evidence="1">Single-pass membrane protein</topology>
    </subcellularLocation>
</comment>
<sequence length="184" mass="20501">MDKRVKWSWTSALVGAASVAAATAVIIAKPKDPVIDLISVDLTSFMVKFPSVEANLLLTVHARNPNFAPAHYYPTTVSIFYDGSLLGSADIAAGSQPPWSCQVLRLPARLDGVKLAHHASRFFSDVARREMVFDAAVDLAGDARVMWWHRKFKIHVDSRVTMDPIILDVVDQENKSQLEFSYMW</sequence>
<dbReference type="SMART" id="SM00769">
    <property type="entry name" value="WHy"/>
    <property type="match status" value="1"/>
</dbReference>